<protein>
    <submittedName>
        <fullName evidence="2">Uncharacterized protein</fullName>
    </submittedName>
</protein>
<dbReference type="Proteomes" id="UP001562354">
    <property type="component" value="Unassembled WGS sequence"/>
</dbReference>
<feature type="compositionally biased region" description="Basic and acidic residues" evidence="1">
    <location>
        <begin position="157"/>
        <end position="188"/>
    </location>
</feature>
<feature type="compositionally biased region" description="Basic and acidic residues" evidence="1">
    <location>
        <begin position="374"/>
        <end position="392"/>
    </location>
</feature>
<evidence type="ECO:0000313" key="2">
    <source>
        <dbReference type="EMBL" id="KAL1304834.1"/>
    </source>
</evidence>
<comment type="caution">
    <text evidence="2">The sequence shown here is derived from an EMBL/GenBank/DDBJ whole genome shotgun (WGS) entry which is preliminary data.</text>
</comment>
<evidence type="ECO:0000313" key="3">
    <source>
        <dbReference type="Proteomes" id="UP001562354"/>
    </source>
</evidence>
<keyword evidence="3" id="KW-1185">Reference proteome</keyword>
<feature type="compositionally biased region" description="Polar residues" evidence="1">
    <location>
        <begin position="330"/>
        <end position="348"/>
    </location>
</feature>
<dbReference type="InterPro" id="IPR019416">
    <property type="entry name" value="NCBP3"/>
</dbReference>
<dbReference type="EMBL" id="JBFMKM010000008">
    <property type="protein sequence ID" value="KAL1304834.1"/>
    <property type="molecule type" value="Genomic_DNA"/>
</dbReference>
<feature type="region of interest" description="Disordered" evidence="1">
    <location>
        <begin position="36"/>
        <end position="64"/>
    </location>
</feature>
<accession>A0ABR3PFR6</accession>
<feature type="compositionally biased region" description="Basic and acidic residues" evidence="1">
    <location>
        <begin position="450"/>
        <end position="471"/>
    </location>
</feature>
<dbReference type="RefSeq" id="XP_069201108.1">
    <property type="nucleotide sequence ID" value="XM_069343280.1"/>
</dbReference>
<feature type="compositionally biased region" description="Basic and acidic residues" evidence="1">
    <location>
        <begin position="223"/>
        <end position="243"/>
    </location>
</feature>
<feature type="compositionally biased region" description="Basic and acidic residues" evidence="1">
    <location>
        <begin position="300"/>
        <end position="313"/>
    </location>
</feature>
<dbReference type="Pfam" id="PF10309">
    <property type="entry name" value="NCBP3"/>
    <property type="match status" value="1"/>
</dbReference>
<reference evidence="2 3" key="1">
    <citation type="submission" date="2024-07" db="EMBL/GenBank/DDBJ databases">
        <title>Draft sequence of the Neodothiora populina.</title>
        <authorList>
            <person name="Drown D.D."/>
            <person name="Schuette U.S."/>
            <person name="Buechlein A.B."/>
            <person name="Rusch D.R."/>
            <person name="Winton L.W."/>
            <person name="Adams G.A."/>
        </authorList>
    </citation>
    <scope>NUCLEOTIDE SEQUENCE [LARGE SCALE GENOMIC DNA]</scope>
    <source>
        <strain evidence="2 3">CPC 39397</strain>
    </source>
</reference>
<evidence type="ECO:0000256" key="1">
    <source>
        <dbReference type="SAM" id="MobiDB-lite"/>
    </source>
</evidence>
<organism evidence="2 3">
    <name type="scientific">Neodothiora populina</name>
    <dbReference type="NCBI Taxonomy" id="2781224"/>
    <lineage>
        <taxon>Eukaryota</taxon>
        <taxon>Fungi</taxon>
        <taxon>Dikarya</taxon>
        <taxon>Ascomycota</taxon>
        <taxon>Pezizomycotina</taxon>
        <taxon>Dothideomycetes</taxon>
        <taxon>Dothideomycetidae</taxon>
        <taxon>Dothideales</taxon>
        <taxon>Dothioraceae</taxon>
        <taxon>Neodothiora</taxon>
    </lineage>
</organism>
<gene>
    <name evidence="2" type="ORF">AAFC00_003761</name>
</gene>
<name>A0ABR3PFR6_9PEZI</name>
<dbReference type="GeneID" id="95977461"/>
<proteinExistence type="predicted"/>
<dbReference type="PANTHER" id="PTHR16291:SF0">
    <property type="entry name" value="NUCLEAR CAP-BINDING PROTEIN SUBUNIT 3"/>
    <property type="match status" value="1"/>
</dbReference>
<sequence length="471" mass="52555">MADNMDVDMDIDLTVDPEIAALEAEALKIQALAAAPPPQNTSIDDEMPVEEDKSRPVPTKVNVRGLDNFTTQDIRQFASEHYSTAELQQRVEWIDDTSANIVYNTEAAAEEALRAFSDLSESIPEQLSPLQSRKAKSLSTHPETELEVRLATVGDVKAPRAHERSRFYLMNPDHDPRERRRDYDDRGRRGNGRRPERRRREEPQQKFDVSMYDDDAGEGAAEVEPRARRGREGYVPRDRDSYASRDQGGRGGRRRSEEEDLFASNSQGRLRDRSASPVRDGDGRFGFDEDQPMRRTARRRSNDPPARQRDLIADRGGNTAPKELFPAKASKSSALEGSLPANNGSTVESVPELVSPPKRNRELFPNKTSHSNHRRSDALDSEETNRARRSLADRITGGPNADTRAAAPNGFSIKGSAVESPGFSIRGASREVNPVVKELFPSKLGAGNTGREDLFADKLKGKPRRRAEDLF</sequence>
<feature type="compositionally biased region" description="Basic and acidic residues" evidence="1">
    <location>
        <begin position="269"/>
        <end position="293"/>
    </location>
</feature>
<feature type="region of interest" description="Disordered" evidence="1">
    <location>
        <begin position="155"/>
        <end position="471"/>
    </location>
</feature>
<dbReference type="PANTHER" id="PTHR16291">
    <property type="entry name" value="NUCLEAR CAP-BINDING PROTEIN SUBUNIT 3"/>
    <property type="match status" value="1"/>
</dbReference>